<feature type="transmembrane region" description="Helical" evidence="6">
    <location>
        <begin position="303"/>
        <end position="326"/>
    </location>
</feature>
<feature type="compositionally biased region" description="Polar residues" evidence="5">
    <location>
        <begin position="149"/>
        <end position="189"/>
    </location>
</feature>
<name>A0A2R6QEX1_9APHY</name>
<feature type="domain" description="Integral membrane bound transporter" evidence="7">
    <location>
        <begin position="843"/>
        <end position="946"/>
    </location>
</feature>
<gene>
    <name evidence="8" type="ORF">PHLCEN_2v3525</name>
</gene>
<dbReference type="InterPro" id="IPR049453">
    <property type="entry name" value="Memb_transporter_dom"/>
</dbReference>
<dbReference type="STRING" id="98765.A0A2R6QEX1"/>
<keyword evidence="9" id="KW-1185">Reference proteome</keyword>
<feature type="region of interest" description="Disordered" evidence="5">
    <location>
        <begin position="142"/>
        <end position="219"/>
    </location>
</feature>
<dbReference type="PANTHER" id="PTHR47804:SF1">
    <property type="entry name" value="DUF2421 DOMAIN-CONTAINING PROTEIN"/>
    <property type="match status" value="1"/>
</dbReference>
<protein>
    <recommendedName>
        <fullName evidence="7">Integral membrane bound transporter domain-containing protein</fullName>
    </recommendedName>
</protein>
<feature type="transmembrane region" description="Helical" evidence="6">
    <location>
        <begin position="361"/>
        <end position="380"/>
    </location>
</feature>
<dbReference type="InterPro" id="IPR052430">
    <property type="entry name" value="IVT-Associated"/>
</dbReference>
<keyword evidence="2 6" id="KW-0812">Transmembrane</keyword>
<evidence type="ECO:0000256" key="4">
    <source>
        <dbReference type="ARBA" id="ARBA00023136"/>
    </source>
</evidence>
<evidence type="ECO:0000313" key="8">
    <source>
        <dbReference type="EMBL" id="PSS06867.1"/>
    </source>
</evidence>
<dbReference type="AlphaFoldDB" id="A0A2R6QEX1"/>
<feature type="compositionally biased region" description="Polar residues" evidence="5">
    <location>
        <begin position="24"/>
        <end position="35"/>
    </location>
</feature>
<dbReference type="OrthoDB" id="68611at2759"/>
<dbReference type="Pfam" id="PF13515">
    <property type="entry name" value="FUSC_2"/>
    <property type="match status" value="1"/>
</dbReference>
<feature type="transmembrane region" description="Helical" evidence="6">
    <location>
        <begin position="386"/>
        <end position="409"/>
    </location>
</feature>
<feature type="transmembrane region" description="Helical" evidence="6">
    <location>
        <begin position="845"/>
        <end position="866"/>
    </location>
</feature>
<evidence type="ECO:0000256" key="3">
    <source>
        <dbReference type="ARBA" id="ARBA00022989"/>
    </source>
</evidence>
<proteinExistence type="predicted"/>
<sequence length="1150" mass="127451">MNIPVPDNATPSYGSLRELVGSPDQLSSYPSQSEYFTPHPYTPGVSDGNSPTDITPTAPPRPRYGRSATSSSARRQQASSTGLGLPSSLLRFSRSGPQKGHEPEWTLFSELMGNETGKEPSSNSAASRPRDNIRDLLTPLAPTAHGHRSQTSPQSQGAREPLASQQTPQSPAYDLHNSTSTIDHSPINDTLSTTTSPTRSSSLESDVSDHTLDEQPAGHDANRKKWLSLPTISPLHRNILKCSVAYFIGSLFTFSPYLSGFIADVTGRGPGERRPSPSGHMVATVAVYFNPAKTFGGMLEADTFCLVGLLFAALVSLSSMSMYWFFEVQAGWEWLADLLVILWIGLGMSAIAWMKMWMAKPTFNTACSMTCIILFIVVIKEGGLDTLLQVSLIVVVGSLISNVVCYVLWPQRATRNLQDTMTKTLDSFSTLLTIVTETFLLDEHFVGQENLQKATANHQSSFTALKKNLAEAQSERFFGGPTKPTADVSSRQHLGQAYEDAVGSLNRLGQHLNGLRSGISVQHEIVKASRGGKLTLRSHSSKFSKSNGKRKLVVQSEEVSEEDLALLQAAADAFGDIIDDLGPPLKALSSTCTGSLKRLREAFNERKHPGIQELKPEEFHELADSLERALFTFESTSNHAVLRLYRKSATSAETSIASLTDENSVLNGSDSESIFLVYFFFFTLQEFARELVSLVDAMSRICEIQKQNAERRGWKSILTSPWRLVRSSVGSFRRRRTAEKRRNATLSRRLSHYFLQEPAHRSVSFPKITPHAPNTKQTPAREELSFTGRVKQSLWALGARLKEKDTKYSVKVGMATAMLAAPAFFDSTRPIFTEYRGEWALISTNFMGVHRVLGTLLGAATAVAIWTAFPENAFVLSIFGLFFSMPCFYYIVARPQYATSARFVLLTYNLTCLYSYNLRQKDISVVDIAFHRSAAVTVGVVWAAIVSRYWWPTEARRELGKALGEFCLNIGWLYTRLVAFNSFENQPSVSVGHIEISPSPPTEATSLLGTSANIYLNDSITEFMAMHTTVRKDFILPTNQYRREMVGNVILYFSTLAAAFRLKSPLPPYLPPAEIARLRLVDALRQLDVVKNREVKGSRQLLFFAYALTMKGVIQELDYLGRTLQDTFGVIGESTEAFEALFRDTAHEVV</sequence>
<dbReference type="EMBL" id="MLYV02000351">
    <property type="protein sequence ID" value="PSS06867.1"/>
    <property type="molecule type" value="Genomic_DNA"/>
</dbReference>
<feature type="transmembrane region" description="Helical" evidence="6">
    <location>
        <begin position="929"/>
        <end position="951"/>
    </location>
</feature>
<comment type="subcellular location">
    <subcellularLocation>
        <location evidence="1">Membrane</location>
        <topology evidence="1">Multi-pass membrane protein</topology>
    </subcellularLocation>
</comment>
<feature type="compositionally biased region" description="Low complexity" evidence="5">
    <location>
        <begin position="66"/>
        <end position="90"/>
    </location>
</feature>
<reference evidence="8 9" key="1">
    <citation type="submission" date="2018-02" db="EMBL/GenBank/DDBJ databases">
        <title>Genome sequence of the basidiomycete white-rot fungus Phlebia centrifuga.</title>
        <authorList>
            <person name="Granchi Z."/>
            <person name="Peng M."/>
            <person name="de Vries R.P."/>
            <person name="Hilden K."/>
            <person name="Makela M.R."/>
            <person name="Grigoriev I."/>
            <person name="Riley R."/>
        </authorList>
    </citation>
    <scope>NUCLEOTIDE SEQUENCE [LARGE SCALE GENOMIC DNA]</scope>
    <source>
        <strain evidence="8 9">FBCC195</strain>
    </source>
</reference>
<dbReference type="GO" id="GO:0016020">
    <property type="term" value="C:membrane"/>
    <property type="evidence" value="ECO:0007669"/>
    <property type="project" value="UniProtKB-SubCell"/>
</dbReference>
<evidence type="ECO:0000256" key="1">
    <source>
        <dbReference type="ARBA" id="ARBA00004141"/>
    </source>
</evidence>
<feature type="transmembrane region" description="Helical" evidence="6">
    <location>
        <begin position="873"/>
        <end position="891"/>
    </location>
</feature>
<evidence type="ECO:0000256" key="6">
    <source>
        <dbReference type="SAM" id="Phobius"/>
    </source>
</evidence>
<feature type="region of interest" description="Disordered" evidence="5">
    <location>
        <begin position="1"/>
        <end position="102"/>
    </location>
</feature>
<evidence type="ECO:0000313" key="9">
    <source>
        <dbReference type="Proteomes" id="UP000186601"/>
    </source>
</evidence>
<dbReference type="Proteomes" id="UP000186601">
    <property type="component" value="Unassembled WGS sequence"/>
</dbReference>
<evidence type="ECO:0000256" key="5">
    <source>
        <dbReference type="SAM" id="MobiDB-lite"/>
    </source>
</evidence>
<dbReference type="PANTHER" id="PTHR47804">
    <property type="entry name" value="60S RIBOSOMAL PROTEIN L19"/>
    <property type="match status" value="1"/>
</dbReference>
<dbReference type="PRINTS" id="PR02047">
    <property type="entry name" value="BREFELDNASP4"/>
</dbReference>
<keyword evidence="3 6" id="KW-1133">Transmembrane helix</keyword>
<dbReference type="InterPro" id="IPR023244">
    <property type="entry name" value="Brefeldin_A-sensitivity_4"/>
</dbReference>
<accession>A0A2R6QEX1</accession>
<comment type="caution">
    <text evidence="8">The sequence shown here is derived from an EMBL/GenBank/DDBJ whole genome shotgun (WGS) entry which is preliminary data.</text>
</comment>
<keyword evidence="4 6" id="KW-0472">Membrane</keyword>
<evidence type="ECO:0000259" key="7">
    <source>
        <dbReference type="Pfam" id="PF13515"/>
    </source>
</evidence>
<feature type="compositionally biased region" description="Low complexity" evidence="5">
    <location>
        <begin position="190"/>
        <end position="202"/>
    </location>
</feature>
<feature type="compositionally biased region" description="Basic and acidic residues" evidence="5">
    <location>
        <begin position="207"/>
        <end position="219"/>
    </location>
</feature>
<evidence type="ECO:0000256" key="2">
    <source>
        <dbReference type="ARBA" id="ARBA00022692"/>
    </source>
</evidence>
<feature type="transmembrane region" description="Helical" evidence="6">
    <location>
        <begin position="332"/>
        <end position="354"/>
    </location>
</feature>
<feature type="transmembrane region" description="Helical" evidence="6">
    <location>
        <begin position="244"/>
        <end position="265"/>
    </location>
</feature>
<organism evidence="8 9">
    <name type="scientific">Hermanssonia centrifuga</name>
    <dbReference type="NCBI Taxonomy" id="98765"/>
    <lineage>
        <taxon>Eukaryota</taxon>
        <taxon>Fungi</taxon>
        <taxon>Dikarya</taxon>
        <taxon>Basidiomycota</taxon>
        <taxon>Agaricomycotina</taxon>
        <taxon>Agaricomycetes</taxon>
        <taxon>Polyporales</taxon>
        <taxon>Meruliaceae</taxon>
        <taxon>Hermanssonia</taxon>
    </lineage>
</organism>